<dbReference type="EMBL" id="OMOD01000023">
    <property type="protein sequence ID" value="SPF33489.1"/>
    <property type="molecule type" value="Genomic_DNA"/>
</dbReference>
<reference evidence="4" key="1">
    <citation type="submission" date="2018-02" db="EMBL/GenBank/DDBJ databases">
        <authorList>
            <person name="Hausmann B."/>
        </authorList>
    </citation>
    <scope>NUCLEOTIDE SEQUENCE [LARGE SCALE GENOMIC DNA]</scope>
    <source>
        <strain evidence="4">Peat soil MAG SbA1</strain>
    </source>
</reference>
<organism evidence="3 4">
    <name type="scientific">Candidatus Sulfotelmatobacter kueseliae</name>
    <dbReference type="NCBI Taxonomy" id="2042962"/>
    <lineage>
        <taxon>Bacteria</taxon>
        <taxon>Pseudomonadati</taxon>
        <taxon>Acidobacteriota</taxon>
        <taxon>Terriglobia</taxon>
        <taxon>Terriglobales</taxon>
        <taxon>Candidatus Korobacteraceae</taxon>
        <taxon>Candidatus Sulfotelmatobacter</taxon>
    </lineage>
</organism>
<evidence type="ECO:0000313" key="4">
    <source>
        <dbReference type="Proteomes" id="UP000238701"/>
    </source>
</evidence>
<keyword evidence="1" id="KW-0812">Transmembrane</keyword>
<feature type="transmembrane region" description="Helical" evidence="1">
    <location>
        <begin position="96"/>
        <end position="120"/>
    </location>
</feature>
<dbReference type="InterPro" id="IPR041916">
    <property type="entry name" value="Anti_sigma_zinc_sf"/>
</dbReference>
<protein>
    <submittedName>
        <fullName evidence="3">Putative anti-sigma factor</fullName>
    </submittedName>
</protein>
<gene>
    <name evidence="3" type="ORF">SBA1_1190011</name>
</gene>
<proteinExistence type="predicted"/>
<dbReference type="Gene3D" id="1.10.10.1320">
    <property type="entry name" value="Anti-sigma factor, zinc-finger domain"/>
    <property type="match status" value="1"/>
</dbReference>
<keyword evidence="1" id="KW-0472">Membrane</keyword>
<dbReference type="Pfam" id="PF13490">
    <property type="entry name" value="zf-HC2"/>
    <property type="match status" value="1"/>
</dbReference>
<dbReference type="AlphaFoldDB" id="A0A2U3K1K9"/>
<dbReference type="InterPro" id="IPR027383">
    <property type="entry name" value="Znf_put"/>
</dbReference>
<sequence length="221" mass="23930">MTCRQVKLLLSSYLDNAMTGKLMLSMAGHLDACEHCQQEYLALRQTQRLLTAAGRRKAPSDLALKLRVAISREAAQSRQSSFSVFRVRAENALNAFMVPATAGLATAVVIFGFLMGFVTLPLQAGSADVPLMLNTAPQLQGSAFGTTLDSIKDDSLVIEAYVDANGRVQDYRVLSNPDAAQELPSQVKNMLIFTTFRPAMSMGRPTPGRAVLSFSRISVKG</sequence>
<evidence type="ECO:0000259" key="2">
    <source>
        <dbReference type="Pfam" id="PF13490"/>
    </source>
</evidence>
<keyword evidence="1" id="KW-1133">Transmembrane helix</keyword>
<dbReference type="Proteomes" id="UP000238701">
    <property type="component" value="Unassembled WGS sequence"/>
</dbReference>
<accession>A0A2U3K1K9</accession>
<evidence type="ECO:0000256" key="1">
    <source>
        <dbReference type="SAM" id="Phobius"/>
    </source>
</evidence>
<evidence type="ECO:0000313" key="3">
    <source>
        <dbReference type="EMBL" id="SPF33489.1"/>
    </source>
</evidence>
<name>A0A2U3K1K9_9BACT</name>
<feature type="domain" description="Putative zinc-finger" evidence="2">
    <location>
        <begin position="3"/>
        <end position="37"/>
    </location>
</feature>